<dbReference type="GO" id="GO:0004672">
    <property type="term" value="F:protein kinase activity"/>
    <property type="evidence" value="ECO:0007669"/>
    <property type="project" value="InterPro"/>
</dbReference>
<dbReference type="EMBL" id="JAHRHJ020000008">
    <property type="protein sequence ID" value="KAH9306571.1"/>
    <property type="molecule type" value="Genomic_DNA"/>
</dbReference>
<keyword evidence="7 9" id="KW-0472">Membrane</keyword>
<evidence type="ECO:0000256" key="5">
    <source>
        <dbReference type="ARBA" id="ARBA00022737"/>
    </source>
</evidence>
<dbReference type="InterPro" id="IPR001611">
    <property type="entry name" value="Leu-rich_rpt"/>
</dbReference>
<evidence type="ECO:0000256" key="10">
    <source>
        <dbReference type="SAM" id="SignalP"/>
    </source>
</evidence>
<dbReference type="InterPro" id="IPR046959">
    <property type="entry name" value="PRK1-6/SRF4-like"/>
</dbReference>
<dbReference type="OMA" id="CCESSVE"/>
<dbReference type="InterPro" id="IPR001245">
    <property type="entry name" value="Ser-Thr/Tyr_kinase_cat_dom"/>
</dbReference>
<proteinExistence type="predicted"/>
<dbReference type="PANTHER" id="PTHR48007:SF4">
    <property type="entry name" value="LEUCINE-RICH REPEAT RECEPTOR-LIKE PROTEIN KINASE PXC1"/>
    <property type="match status" value="1"/>
</dbReference>
<keyword evidence="13" id="KW-1185">Reference proteome</keyword>
<dbReference type="Proteomes" id="UP000824469">
    <property type="component" value="Unassembled WGS sequence"/>
</dbReference>
<dbReference type="FunFam" id="3.80.10.10:FF:000041">
    <property type="entry name" value="LRR receptor-like serine/threonine-protein kinase ERECTA"/>
    <property type="match status" value="1"/>
</dbReference>
<gene>
    <name evidence="12" type="ORF">KI387_010975</name>
</gene>
<dbReference type="GO" id="GO:0005524">
    <property type="term" value="F:ATP binding"/>
    <property type="evidence" value="ECO:0007669"/>
    <property type="project" value="InterPro"/>
</dbReference>
<evidence type="ECO:0000313" key="12">
    <source>
        <dbReference type="EMBL" id="KAH9306571.1"/>
    </source>
</evidence>
<reference evidence="12 13" key="1">
    <citation type="journal article" date="2021" name="Nat. Plants">
        <title>The Taxus genome provides insights into paclitaxel biosynthesis.</title>
        <authorList>
            <person name="Xiong X."/>
            <person name="Gou J."/>
            <person name="Liao Q."/>
            <person name="Li Y."/>
            <person name="Zhou Q."/>
            <person name="Bi G."/>
            <person name="Li C."/>
            <person name="Du R."/>
            <person name="Wang X."/>
            <person name="Sun T."/>
            <person name="Guo L."/>
            <person name="Liang H."/>
            <person name="Lu P."/>
            <person name="Wu Y."/>
            <person name="Zhang Z."/>
            <person name="Ro D.K."/>
            <person name="Shang Y."/>
            <person name="Huang S."/>
            <person name="Yan J."/>
        </authorList>
    </citation>
    <scope>NUCLEOTIDE SEQUENCE [LARGE SCALE GENOMIC DNA]</scope>
    <source>
        <strain evidence="12">Ta-2019</strain>
    </source>
</reference>
<dbReference type="InterPro" id="IPR032675">
    <property type="entry name" value="LRR_dom_sf"/>
</dbReference>
<sequence>MEKPILIIAIVSFVLLNLSNLSHGDDDAEALLKLMESFEKRDDLQKLWKPSHKPCIGNDSQWSNNIKCLNGRVKALTLENMELGGTVDEEALQELTELRILSLRKCNLSGKFPDMSKLNKLKSVYLDGNMISGSIDDAIFQNMTALRLLRVSNNNLTGSIPSSLRDPTYLADVRMDMNHLEGSVPELKQTSLEVFNVSFNNLNGKIPDSMSQRFQKDSFLGNPNLCGNAVDKACKSKKKLKPWVIVVIVVADIGGLLILSLLFVYAYKKRKINVGMESNSVNRMNSFQTPKKVFPDETFVKGGVVESGSTENSSFVESTKSNNTTNIYNISDSKLVFFDGCNFELEELLRASAELMTKGNFGTVYRAIMDNGSVIVVKRLKEFCKFGEKEFDDYILFLSKLKHQNIVPLKAYYGKEDKLLLFDFMPNGNLLSLLHGNRGVNKVPGAIREPLDWKARLKIIVGVARGLSYLHKECSDIPIPHGHLKSSNILLDHNNEPRLCDYALQPLISAPAVNKMVAYNAPECLKNKLSIPSPKADVWSFGVLLLELLTGKSPSHSLPQGENPNPQAIDLPRYVNAVVREEWTGEVFDREISMTKYAEGEMLQILQIALSCTDASPGKRPDMAAVLKKIEQIGERAAELVSTESELDGASNSFYDYTGDFSFSVSVTPGPATFHTGAL</sequence>
<accession>A0AA38FM26</accession>
<feature type="signal peptide" evidence="10">
    <location>
        <begin position="1"/>
        <end position="24"/>
    </location>
</feature>
<dbReference type="Gene3D" id="3.80.10.10">
    <property type="entry name" value="Ribonuclease Inhibitor"/>
    <property type="match status" value="2"/>
</dbReference>
<organism evidence="12 13">
    <name type="scientific">Taxus chinensis</name>
    <name type="common">Chinese yew</name>
    <name type="synonym">Taxus wallichiana var. chinensis</name>
    <dbReference type="NCBI Taxonomy" id="29808"/>
    <lineage>
        <taxon>Eukaryota</taxon>
        <taxon>Viridiplantae</taxon>
        <taxon>Streptophyta</taxon>
        <taxon>Embryophyta</taxon>
        <taxon>Tracheophyta</taxon>
        <taxon>Spermatophyta</taxon>
        <taxon>Pinopsida</taxon>
        <taxon>Pinidae</taxon>
        <taxon>Conifers II</taxon>
        <taxon>Cupressales</taxon>
        <taxon>Taxaceae</taxon>
        <taxon>Taxus</taxon>
    </lineage>
</organism>
<keyword evidence="2" id="KW-0433">Leucine-rich repeat</keyword>
<dbReference type="InterPro" id="IPR000719">
    <property type="entry name" value="Prot_kinase_dom"/>
</dbReference>
<dbReference type="Pfam" id="PF00560">
    <property type="entry name" value="LRR_1"/>
    <property type="match status" value="2"/>
</dbReference>
<dbReference type="Gene3D" id="1.10.510.10">
    <property type="entry name" value="Transferase(Phosphotransferase) domain 1"/>
    <property type="match status" value="1"/>
</dbReference>
<dbReference type="PANTHER" id="PTHR48007">
    <property type="entry name" value="LEUCINE-RICH REPEAT RECEPTOR-LIKE PROTEIN KINASE PXC1"/>
    <property type="match status" value="1"/>
</dbReference>
<comment type="subcellular location">
    <subcellularLocation>
        <location evidence="1">Membrane</location>
    </subcellularLocation>
</comment>
<dbReference type="GO" id="GO:0016020">
    <property type="term" value="C:membrane"/>
    <property type="evidence" value="ECO:0007669"/>
    <property type="project" value="UniProtKB-SubCell"/>
</dbReference>
<evidence type="ECO:0000256" key="8">
    <source>
        <dbReference type="ARBA" id="ARBA00023180"/>
    </source>
</evidence>
<name>A0AA38FM26_TAXCH</name>
<evidence type="ECO:0000256" key="3">
    <source>
        <dbReference type="ARBA" id="ARBA00022692"/>
    </source>
</evidence>
<dbReference type="Gene3D" id="3.30.200.20">
    <property type="entry name" value="Phosphorylase Kinase, domain 1"/>
    <property type="match status" value="1"/>
</dbReference>
<feature type="transmembrane region" description="Helical" evidence="9">
    <location>
        <begin position="243"/>
        <end position="267"/>
    </location>
</feature>
<comment type="caution">
    <text evidence="12">The sequence shown here is derived from an EMBL/GenBank/DDBJ whole genome shotgun (WGS) entry which is preliminary data.</text>
</comment>
<dbReference type="SUPFAM" id="SSF52058">
    <property type="entry name" value="L domain-like"/>
    <property type="match status" value="1"/>
</dbReference>
<evidence type="ECO:0000259" key="11">
    <source>
        <dbReference type="PROSITE" id="PS50011"/>
    </source>
</evidence>
<dbReference type="InterPro" id="IPR011009">
    <property type="entry name" value="Kinase-like_dom_sf"/>
</dbReference>
<evidence type="ECO:0000256" key="1">
    <source>
        <dbReference type="ARBA" id="ARBA00004370"/>
    </source>
</evidence>
<feature type="chain" id="PRO_5041447767" description="Protein kinase domain-containing protein" evidence="10">
    <location>
        <begin position="25"/>
        <end position="679"/>
    </location>
</feature>
<feature type="domain" description="Protein kinase" evidence="11">
    <location>
        <begin position="350"/>
        <end position="633"/>
    </location>
</feature>
<keyword evidence="6 9" id="KW-1133">Transmembrane helix</keyword>
<keyword evidence="5" id="KW-0677">Repeat</keyword>
<keyword evidence="8" id="KW-0325">Glycoprotein</keyword>
<keyword evidence="4 10" id="KW-0732">Signal</keyword>
<evidence type="ECO:0000256" key="9">
    <source>
        <dbReference type="SAM" id="Phobius"/>
    </source>
</evidence>
<evidence type="ECO:0000256" key="4">
    <source>
        <dbReference type="ARBA" id="ARBA00022729"/>
    </source>
</evidence>
<keyword evidence="3 9" id="KW-0812">Transmembrane</keyword>
<evidence type="ECO:0000256" key="7">
    <source>
        <dbReference type="ARBA" id="ARBA00023136"/>
    </source>
</evidence>
<evidence type="ECO:0000256" key="6">
    <source>
        <dbReference type="ARBA" id="ARBA00022989"/>
    </source>
</evidence>
<evidence type="ECO:0000313" key="13">
    <source>
        <dbReference type="Proteomes" id="UP000824469"/>
    </source>
</evidence>
<dbReference type="AlphaFoldDB" id="A0AA38FM26"/>
<dbReference type="Pfam" id="PF07714">
    <property type="entry name" value="PK_Tyr_Ser-Thr"/>
    <property type="match status" value="1"/>
</dbReference>
<dbReference type="PROSITE" id="PS50011">
    <property type="entry name" value="PROTEIN_KINASE_DOM"/>
    <property type="match status" value="1"/>
</dbReference>
<protein>
    <recommendedName>
        <fullName evidence="11">Protein kinase domain-containing protein</fullName>
    </recommendedName>
</protein>
<evidence type="ECO:0000256" key="2">
    <source>
        <dbReference type="ARBA" id="ARBA00022614"/>
    </source>
</evidence>
<dbReference type="SUPFAM" id="SSF56112">
    <property type="entry name" value="Protein kinase-like (PK-like)"/>
    <property type="match status" value="1"/>
</dbReference>